<reference evidence="8" key="1">
    <citation type="submission" date="2023-03" db="EMBL/GenBank/DDBJ databases">
        <title>Chromosome-level genomes of two armyworms, Mythimna separata and Mythimna loreyi, provide insights into the biosynthesis and reception of sex pheromones.</title>
        <authorList>
            <person name="Zhao H."/>
        </authorList>
    </citation>
    <scope>NUCLEOTIDE SEQUENCE</scope>
    <source>
        <strain evidence="8">BeijingLab</strain>
        <tissue evidence="8">Pupa</tissue>
    </source>
</reference>
<evidence type="ECO:0000256" key="6">
    <source>
        <dbReference type="SAM" id="MobiDB-lite"/>
    </source>
</evidence>
<evidence type="ECO:0000256" key="1">
    <source>
        <dbReference type="ARBA" id="ARBA00022723"/>
    </source>
</evidence>
<dbReference type="GO" id="GO:0003677">
    <property type="term" value="F:DNA binding"/>
    <property type="evidence" value="ECO:0007669"/>
    <property type="project" value="UniProtKB-UniRule"/>
</dbReference>
<keyword evidence="9" id="KW-1185">Reference proteome</keyword>
<gene>
    <name evidence="8" type="ORF">PYW07_013055</name>
</gene>
<dbReference type="Gene3D" id="6.20.210.20">
    <property type="entry name" value="THAP domain"/>
    <property type="match status" value="1"/>
</dbReference>
<name>A0AAD7Y5N3_MYTSE</name>
<comment type="caution">
    <text evidence="8">The sequence shown here is derived from an EMBL/GenBank/DDBJ whole genome shotgun (WGS) entry which is preliminary data.</text>
</comment>
<proteinExistence type="predicted"/>
<dbReference type="InterPro" id="IPR006612">
    <property type="entry name" value="THAP_Znf"/>
</dbReference>
<dbReference type="SMART" id="SM00692">
    <property type="entry name" value="DM3"/>
    <property type="match status" value="1"/>
</dbReference>
<feature type="region of interest" description="Disordered" evidence="6">
    <location>
        <begin position="417"/>
        <end position="442"/>
    </location>
</feature>
<sequence length="442" mass="48678">MRKIKCEICGLKNLVGHNKRVFMAKFPSDIERCKQWVKATGKESLAHLPIEKLHRSKYLCENHFQTTDFETKGTQLKQTAVPSRDISSTPLSDEALVEFPPHYVGTIQLSNGEPSTSKPDSTCTAEKRKCPTPSISEADGPQPVKKWRSLGPRGWVDTVTLATSTANELVVARGEHTLIPDESKQVASTNNAQAALNVAITCQHTGIISKAVAVQILADIQRKIIREACATMQESPGPNFNGRPQYTEGVLKLWCDNDHTLTWLKKTVSEVTLKTATSLVVCSQSEIPKRVRCGIAIPDAHGVFEDIRDIGRVLGYQNPCIDPKRWILKHAEKQGTRWLLILDIPEDEISTLMRVERRLYIGAGSVYLKFQGENGRFVDVPQGWDQVGNHVQEAAEIRPSSSLQEVPVVGPAVKAESTATGVDEGDPFAGKPACNGVPFTDQ</sequence>
<evidence type="ECO:0000313" key="8">
    <source>
        <dbReference type="EMBL" id="KAJ8703761.1"/>
    </source>
</evidence>
<dbReference type="AlphaFoldDB" id="A0AAD7Y5N3"/>
<evidence type="ECO:0000259" key="7">
    <source>
        <dbReference type="PROSITE" id="PS50950"/>
    </source>
</evidence>
<dbReference type="PROSITE" id="PS50950">
    <property type="entry name" value="ZF_THAP"/>
    <property type="match status" value="1"/>
</dbReference>
<feature type="region of interest" description="Disordered" evidence="6">
    <location>
        <begin position="109"/>
        <end position="142"/>
    </location>
</feature>
<evidence type="ECO:0000256" key="4">
    <source>
        <dbReference type="ARBA" id="ARBA00023125"/>
    </source>
</evidence>
<dbReference type="EMBL" id="JARGEI010000032">
    <property type="protein sequence ID" value="KAJ8703761.1"/>
    <property type="molecule type" value="Genomic_DNA"/>
</dbReference>
<keyword evidence="1" id="KW-0479">Metal-binding</keyword>
<evidence type="ECO:0000256" key="5">
    <source>
        <dbReference type="PROSITE-ProRule" id="PRU00309"/>
    </source>
</evidence>
<evidence type="ECO:0000256" key="3">
    <source>
        <dbReference type="ARBA" id="ARBA00022833"/>
    </source>
</evidence>
<keyword evidence="4 5" id="KW-0238">DNA-binding</keyword>
<protein>
    <recommendedName>
        <fullName evidence="7">THAP-type domain-containing protein</fullName>
    </recommendedName>
</protein>
<evidence type="ECO:0000256" key="2">
    <source>
        <dbReference type="ARBA" id="ARBA00022771"/>
    </source>
</evidence>
<evidence type="ECO:0000313" key="9">
    <source>
        <dbReference type="Proteomes" id="UP001231518"/>
    </source>
</evidence>
<dbReference type="SMART" id="SM00980">
    <property type="entry name" value="THAP"/>
    <property type="match status" value="1"/>
</dbReference>
<dbReference type="Pfam" id="PF05485">
    <property type="entry name" value="THAP"/>
    <property type="match status" value="1"/>
</dbReference>
<organism evidence="8 9">
    <name type="scientific">Mythimna separata</name>
    <name type="common">Oriental armyworm</name>
    <name type="synonym">Pseudaletia separata</name>
    <dbReference type="NCBI Taxonomy" id="271217"/>
    <lineage>
        <taxon>Eukaryota</taxon>
        <taxon>Metazoa</taxon>
        <taxon>Ecdysozoa</taxon>
        <taxon>Arthropoda</taxon>
        <taxon>Hexapoda</taxon>
        <taxon>Insecta</taxon>
        <taxon>Pterygota</taxon>
        <taxon>Neoptera</taxon>
        <taxon>Endopterygota</taxon>
        <taxon>Lepidoptera</taxon>
        <taxon>Glossata</taxon>
        <taxon>Ditrysia</taxon>
        <taxon>Noctuoidea</taxon>
        <taxon>Noctuidae</taxon>
        <taxon>Noctuinae</taxon>
        <taxon>Hadenini</taxon>
        <taxon>Mythimna</taxon>
    </lineage>
</organism>
<dbReference type="SUPFAM" id="SSF57716">
    <property type="entry name" value="Glucocorticoid receptor-like (DNA-binding domain)"/>
    <property type="match status" value="1"/>
</dbReference>
<dbReference type="Proteomes" id="UP001231518">
    <property type="component" value="Chromosome 31"/>
</dbReference>
<feature type="domain" description="THAP-type" evidence="7">
    <location>
        <begin position="1"/>
        <end position="85"/>
    </location>
</feature>
<dbReference type="GO" id="GO:0008270">
    <property type="term" value="F:zinc ion binding"/>
    <property type="evidence" value="ECO:0007669"/>
    <property type="project" value="UniProtKB-KW"/>
</dbReference>
<feature type="compositionally biased region" description="Polar residues" evidence="6">
    <location>
        <begin position="109"/>
        <end position="124"/>
    </location>
</feature>
<dbReference type="InterPro" id="IPR038441">
    <property type="entry name" value="THAP_Znf_sf"/>
</dbReference>
<keyword evidence="2 5" id="KW-0863">Zinc-finger</keyword>
<accession>A0AAD7Y5N3</accession>
<dbReference type="InterPro" id="IPR031961">
    <property type="entry name" value="DUF4780"/>
</dbReference>
<dbReference type="Pfam" id="PF16012">
    <property type="entry name" value="DUF4780"/>
    <property type="match status" value="1"/>
</dbReference>
<keyword evidence="3" id="KW-0862">Zinc</keyword>